<sequence>MTIATPYTVFIHLLVLRSRCRWNDRFVVLLLLSPRCGWCEPHHYLHRYVHGLVQIITLPSIGLLRVPLLFRRGFTG</sequence>
<accession>A0A2M4D8R6</accession>
<evidence type="ECO:0000313" key="1">
    <source>
        <dbReference type="EMBL" id="MBW73963.1"/>
    </source>
</evidence>
<name>A0A2M4D8R6_ANODA</name>
<dbReference type="AlphaFoldDB" id="A0A2M4D8R6"/>
<protein>
    <submittedName>
        <fullName evidence="1">Putative secreted protein</fullName>
    </submittedName>
</protein>
<dbReference type="EMBL" id="GGFL01009785">
    <property type="protein sequence ID" value="MBW73963.1"/>
    <property type="molecule type" value="Transcribed_RNA"/>
</dbReference>
<reference evidence="1" key="1">
    <citation type="submission" date="2018-01" db="EMBL/GenBank/DDBJ databases">
        <title>An insight into the sialome of Amazonian anophelines.</title>
        <authorList>
            <person name="Ribeiro J.M."/>
            <person name="Scarpassa V."/>
            <person name="Calvo E."/>
        </authorList>
    </citation>
    <scope>NUCLEOTIDE SEQUENCE</scope>
</reference>
<organism evidence="1">
    <name type="scientific">Anopheles darlingi</name>
    <name type="common">Mosquito</name>
    <dbReference type="NCBI Taxonomy" id="43151"/>
    <lineage>
        <taxon>Eukaryota</taxon>
        <taxon>Metazoa</taxon>
        <taxon>Ecdysozoa</taxon>
        <taxon>Arthropoda</taxon>
        <taxon>Hexapoda</taxon>
        <taxon>Insecta</taxon>
        <taxon>Pterygota</taxon>
        <taxon>Neoptera</taxon>
        <taxon>Endopterygota</taxon>
        <taxon>Diptera</taxon>
        <taxon>Nematocera</taxon>
        <taxon>Culicoidea</taxon>
        <taxon>Culicidae</taxon>
        <taxon>Anophelinae</taxon>
        <taxon>Anopheles</taxon>
    </lineage>
</organism>
<proteinExistence type="predicted"/>